<proteinExistence type="inferred from homology"/>
<keyword evidence="2" id="KW-1003">Cell membrane</keyword>
<accession>A0ABU1GWB0</accession>
<dbReference type="SUPFAM" id="SSF58104">
    <property type="entry name" value="Methyl-accepting chemotaxis protein (MCP) signaling domain"/>
    <property type="match status" value="1"/>
</dbReference>
<comment type="similarity">
    <text evidence="8">Belongs to the methyl-accepting chemotaxis (MCP) protein family.</text>
</comment>
<dbReference type="PANTHER" id="PTHR43531">
    <property type="entry name" value="PROTEIN ICFG"/>
    <property type="match status" value="1"/>
</dbReference>
<dbReference type="RefSeq" id="WP_251594831.1">
    <property type="nucleotide sequence ID" value="NZ_JAMLJI010000004.1"/>
</dbReference>
<dbReference type="SMART" id="SM01049">
    <property type="entry name" value="Cache_2"/>
    <property type="match status" value="1"/>
</dbReference>
<evidence type="ECO:0000256" key="9">
    <source>
        <dbReference type="PROSITE-ProRule" id="PRU00284"/>
    </source>
</evidence>
<dbReference type="EMBL" id="JARWAO010000004">
    <property type="protein sequence ID" value="MDR5896289.1"/>
    <property type="molecule type" value="Genomic_DNA"/>
</dbReference>
<feature type="region of interest" description="Disordered" evidence="10">
    <location>
        <begin position="517"/>
        <end position="567"/>
    </location>
</feature>
<dbReference type="InterPro" id="IPR004089">
    <property type="entry name" value="MCPsignal_dom"/>
</dbReference>
<feature type="region of interest" description="Disordered" evidence="10">
    <location>
        <begin position="312"/>
        <end position="334"/>
    </location>
</feature>
<evidence type="ECO:0000256" key="1">
    <source>
        <dbReference type="ARBA" id="ARBA00004651"/>
    </source>
</evidence>
<evidence type="ECO:0000256" key="3">
    <source>
        <dbReference type="ARBA" id="ARBA00022481"/>
    </source>
</evidence>
<dbReference type="Gene3D" id="3.30.450.20">
    <property type="entry name" value="PAS domain"/>
    <property type="match status" value="1"/>
</dbReference>
<keyword evidence="3" id="KW-0488">Methylation</keyword>
<evidence type="ECO:0000256" key="6">
    <source>
        <dbReference type="ARBA" id="ARBA00023136"/>
    </source>
</evidence>
<gene>
    <name evidence="13" type="ORF">QC825_09410</name>
</gene>
<dbReference type="Proteomes" id="UP001269375">
    <property type="component" value="Unassembled WGS sequence"/>
</dbReference>
<dbReference type="InterPro" id="IPR004090">
    <property type="entry name" value="Chemotax_Me-accpt_rcpt"/>
</dbReference>
<feature type="region of interest" description="Disordered" evidence="10">
    <location>
        <begin position="271"/>
        <end position="299"/>
    </location>
</feature>
<keyword evidence="4 11" id="KW-0812">Transmembrane</keyword>
<sequence length="567" mass="61132">MKIETMRARMILILASVIVSMIVYSLYEANNARSQRFDEKRHLLQTNVEIATTLVNAEYERAQRGEISTEQAKANALSQLNAMRWNEGSGYVFVFDSKPSVVMHPILPELNGQNVAGKTDQKGKPTYDIMVDNGLKQGGGFIEFVWPKPGETTPEPKLGYTEYFKPWDWHLASGLYLSDLKTAFLSSLLSSLLLALLLSGIILWNMRAIKRVLGGEPNDAVTMARQIAKGDLVDRSGTAYPENSLLGQLQIMRVQLGDMVSQVRNSAQTVTSSSAEIAQGNNDLSDRTQSQAASLEETAASMEQITATVKQTAESARAADQQASSARKDAQRGGEVMEKAIEAMGGIHESSKQITDIVSMIEGIAFQTNLLALNAAVEAARAGEHGRGFAVVASEVRELAQRAAKATDDIKSLVEQSGARIDEGTALVRESGETLNEIVSSVSRVSDLISEISEAAREQTAGIDQTNLAITDMDQGTQQNAALVEQSAAASKLMQEEAERLAALMATFTLDASAESRPAAVSERSVPARPVASVSPVPSARPVRASAPAKKAPVREAVTDSDDWETF</sequence>
<reference evidence="13 14" key="1">
    <citation type="submission" date="2023-04" db="EMBL/GenBank/DDBJ databases">
        <title>A long-awaited taxogenomic arrangement of the family Halomonadaceae.</title>
        <authorList>
            <person name="De La Haba R."/>
            <person name="Chuvochina M."/>
            <person name="Wittouck S."/>
            <person name="Arahal D.R."/>
            <person name="Sanchez-Porro C."/>
            <person name="Hugenholtz P."/>
            <person name="Ventosa A."/>
        </authorList>
    </citation>
    <scope>NUCLEOTIDE SEQUENCE [LARGE SCALE GENOMIC DNA]</scope>
    <source>
        <strain evidence="13 14">DSM 22428</strain>
    </source>
</reference>
<dbReference type="Gene3D" id="1.10.287.950">
    <property type="entry name" value="Methyl-accepting chemotaxis protein"/>
    <property type="match status" value="1"/>
</dbReference>
<feature type="compositionally biased region" description="Low complexity" evidence="10">
    <location>
        <begin position="524"/>
        <end position="551"/>
    </location>
</feature>
<dbReference type="CDD" id="cd11386">
    <property type="entry name" value="MCP_signal"/>
    <property type="match status" value="1"/>
</dbReference>
<evidence type="ECO:0000313" key="14">
    <source>
        <dbReference type="Proteomes" id="UP001269375"/>
    </source>
</evidence>
<comment type="caution">
    <text evidence="13">The sequence shown here is derived from an EMBL/GenBank/DDBJ whole genome shotgun (WGS) entry which is preliminary data.</text>
</comment>
<evidence type="ECO:0000256" key="8">
    <source>
        <dbReference type="ARBA" id="ARBA00029447"/>
    </source>
</evidence>
<keyword evidence="14" id="KW-1185">Reference proteome</keyword>
<feature type="transmembrane region" description="Helical" evidence="11">
    <location>
        <begin position="7"/>
        <end position="27"/>
    </location>
</feature>
<dbReference type="PROSITE" id="PS50111">
    <property type="entry name" value="CHEMOTAXIS_TRANSDUC_2"/>
    <property type="match status" value="1"/>
</dbReference>
<organism evidence="13 14">
    <name type="scientific">Larsenimonas suaedae</name>
    <dbReference type="NCBI Taxonomy" id="1851019"/>
    <lineage>
        <taxon>Bacteria</taxon>
        <taxon>Pseudomonadati</taxon>
        <taxon>Pseudomonadota</taxon>
        <taxon>Gammaproteobacteria</taxon>
        <taxon>Oceanospirillales</taxon>
        <taxon>Halomonadaceae</taxon>
        <taxon>Larsenimonas</taxon>
    </lineage>
</organism>
<dbReference type="Pfam" id="PF17200">
    <property type="entry name" value="sCache_2"/>
    <property type="match status" value="1"/>
</dbReference>
<keyword evidence="5 11" id="KW-1133">Transmembrane helix</keyword>
<evidence type="ECO:0000256" key="10">
    <source>
        <dbReference type="SAM" id="MobiDB-lite"/>
    </source>
</evidence>
<keyword evidence="7 9" id="KW-0807">Transducer</keyword>
<comment type="subcellular location">
    <subcellularLocation>
        <location evidence="1">Cell membrane</location>
        <topology evidence="1">Multi-pass membrane protein</topology>
    </subcellularLocation>
</comment>
<evidence type="ECO:0000313" key="13">
    <source>
        <dbReference type="EMBL" id="MDR5896289.1"/>
    </source>
</evidence>
<protein>
    <submittedName>
        <fullName evidence="13">Methyl-accepting chemotaxis protein</fullName>
    </submittedName>
</protein>
<feature type="compositionally biased region" description="Polar residues" evidence="10">
    <location>
        <begin position="271"/>
        <end position="293"/>
    </location>
</feature>
<evidence type="ECO:0000259" key="12">
    <source>
        <dbReference type="PROSITE" id="PS50111"/>
    </source>
</evidence>
<evidence type="ECO:0000256" key="11">
    <source>
        <dbReference type="SAM" id="Phobius"/>
    </source>
</evidence>
<dbReference type="InterPro" id="IPR033480">
    <property type="entry name" value="sCache_2"/>
</dbReference>
<dbReference type="SMART" id="SM00283">
    <property type="entry name" value="MA"/>
    <property type="match status" value="1"/>
</dbReference>
<name>A0ABU1GWB0_9GAMM</name>
<feature type="domain" description="Methyl-accepting transducer" evidence="12">
    <location>
        <begin position="266"/>
        <end position="495"/>
    </location>
</feature>
<evidence type="ECO:0000256" key="4">
    <source>
        <dbReference type="ARBA" id="ARBA00022692"/>
    </source>
</evidence>
<dbReference type="PANTHER" id="PTHR43531:SF14">
    <property type="entry name" value="METHYL-ACCEPTING CHEMOTAXIS PROTEIN I-RELATED"/>
    <property type="match status" value="1"/>
</dbReference>
<evidence type="ECO:0000256" key="7">
    <source>
        <dbReference type="ARBA" id="ARBA00023224"/>
    </source>
</evidence>
<keyword evidence="6 11" id="KW-0472">Membrane</keyword>
<dbReference type="PRINTS" id="PR00260">
    <property type="entry name" value="CHEMTRNSDUCR"/>
</dbReference>
<feature type="transmembrane region" description="Helical" evidence="11">
    <location>
        <begin position="183"/>
        <end position="204"/>
    </location>
</feature>
<feature type="compositionally biased region" description="Low complexity" evidence="10">
    <location>
        <begin position="313"/>
        <end position="325"/>
    </location>
</feature>
<evidence type="ECO:0000256" key="5">
    <source>
        <dbReference type="ARBA" id="ARBA00022989"/>
    </source>
</evidence>
<dbReference type="InterPro" id="IPR051310">
    <property type="entry name" value="MCP_chemotaxis"/>
</dbReference>
<evidence type="ECO:0000256" key="2">
    <source>
        <dbReference type="ARBA" id="ARBA00022475"/>
    </source>
</evidence>
<dbReference type="Pfam" id="PF00015">
    <property type="entry name" value="MCPsignal"/>
    <property type="match status" value="1"/>
</dbReference>